<dbReference type="InterPro" id="IPR000524">
    <property type="entry name" value="Tscrpt_reg_HTH_GntR"/>
</dbReference>
<reference evidence="7 8" key="1">
    <citation type="submission" date="2014-02" db="EMBL/GenBank/DDBJ databases">
        <title>The small core and large imbalanced accessory genome model reveals a collaborative survival strategy of Sorangium cellulosum strains in nature.</title>
        <authorList>
            <person name="Han K."/>
            <person name="Peng R."/>
            <person name="Blom J."/>
            <person name="Li Y.-Z."/>
        </authorList>
    </citation>
    <scope>NUCLEOTIDE SEQUENCE [LARGE SCALE GENOMIC DNA]</scope>
    <source>
        <strain evidence="7 8">So0007-03</strain>
    </source>
</reference>
<dbReference type="EMBL" id="JEME01002277">
    <property type="protein sequence ID" value="KYG04784.1"/>
    <property type="molecule type" value="Genomic_DNA"/>
</dbReference>
<organism evidence="7 8">
    <name type="scientific">Sorangium cellulosum</name>
    <name type="common">Polyangium cellulosum</name>
    <dbReference type="NCBI Taxonomy" id="56"/>
    <lineage>
        <taxon>Bacteria</taxon>
        <taxon>Pseudomonadati</taxon>
        <taxon>Myxococcota</taxon>
        <taxon>Polyangia</taxon>
        <taxon>Polyangiales</taxon>
        <taxon>Polyangiaceae</taxon>
        <taxon>Sorangium</taxon>
    </lineage>
</organism>
<evidence type="ECO:0000256" key="2">
    <source>
        <dbReference type="ARBA" id="ARBA00023125"/>
    </source>
</evidence>
<dbReference type="InterPro" id="IPR036390">
    <property type="entry name" value="WH_DNA-bd_sf"/>
</dbReference>
<gene>
    <name evidence="7" type="ORF">BE21_03805</name>
</gene>
<dbReference type="GO" id="GO:0045892">
    <property type="term" value="P:negative regulation of DNA-templated transcription"/>
    <property type="evidence" value="ECO:0007669"/>
    <property type="project" value="InterPro"/>
</dbReference>
<dbReference type="Pfam" id="PF02909">
    <property type="entry name" value="TetR_C_1"/>
    <property type="match status" value="1"/>
</dbReference>
<dbReference type="InterPro" id="IPR036388">
    <property type="entry name" value="WH-like_DNA-bd_sf"/>
</dbReference>
<feature type="domain" description="HTH gntR-type" evidence="5">
    <location>
        <begin position="7"/>
        <end position="75"/>
    </location>
</feature>
<feature type="DNA-binding region" description="H-T-H motif" evidence="4">
    <location>
        <begin position="107"/>
        <end position="126"/>
    </location>
</feature>
<protein>
    <recommendedName>
        <fullName evidence="9">GntR family transcriptional regulator</fullName>
    </recommendedName>
</protein>
<evidence type="ECO:0000313" key="7">
    <source>
        <dbReference type="EMBL" id="KYG04784.1"/>
    </source>
</evidence>
<keyword evidence="3" id="KW-0804">Transcription</keyword>
<dbReference type="InterPro" id="IPR001647">
    <property type="entry name" value="HTH_TetR"/>
</dbReference>
<dbReference type="InterPro" id="IPR050679">
    <property type="entry name" value="Bact_HTH_transcr_reg"/>
</dbReference>
<dbReference type="InterPro" id="IPR009057">
    <property type="entry name" value="Homeodomain-like_sf"/>
</dbReference>
<evidence type="ECO:0000313" key="8">
    <source>
        <dbReference type="Proteomes" id="UP000075502"/>
    </source>
</evidence>
<dbReference type="PROSITE" id="PS50977">
    <property type="entry name" value="HTH_TETR_2"/>
    <property type="match status" value="1"/>
</dbReference>
<name>A0A150TJC8_SORCE</name>
<dbReference type="Pfam" id="PF00440">
    <property type="entry name" value="TetR_N"/>
    <property type="match status" value="1"/>
</dbReference>
<dbReference type="Pfam" id="PF00392">
    <property type="entry name" value="GntR"/>
    <property type="match status" value="1"/>
</dbReference>
<dbReference type="AlphaFoldDB" id="A0A150TJC8"/>
<dbReference type="PANTHER" id="PTHR44846:SF17">
    <property type="entry name" value="GNTR-FAMILY TRANSCRIPTIONAL REGULATOR"/>
    <property type="match status" value="1"/>
</dbReference>
<evidence type="ECO:0000256" key="4">
    <source>
        <dbReference type="PROSITE-ProRule" id="PRU00335"/>
    </source>
</evidence>
<dbReference type="Gene3D" id="1.10.357.10">
    <property type="entry name" value="Tetracycline Repressor, domain 2"/>
    <property type="match status" value="1"/>
</dbReference>
<accession>A0A150TJC8</accession>
<dbReference type="PRINTS" id="PR00455">
    <property type="entry name" value="HTHTETR"/>
</dbReference>
<sequence>MERTGAEPPYRRIAAELRRRIESGELRPGDRVPSTRELARAHRVATATAAHALKELADAGLVRGVARVGTVVAHVRQRAPREHELTRARIVEAAIAIADAEGFGALSLRGVAAKLGAPVMSLYRHVASKEELVSLMTDAAFGEAALPATAPLGWRAQLEASARVQWAAFRRHPWLARVINMTRPEPLPNAIAHAEWILRALDGHGLDAAERMKLHIILYGFLQGIAANLEAEVDATSATGMTDDEWMEGRVAQFHALAASGRYPAFARVLDELAGTGGFSLDFDDLFALGLRALLDGFARVIERAPKGARAR</sequence>
<dbReference type="CDD" id="cd07377">
    <property type="entry name" value="WHTH_GntR"/>
    <property type="match status" value="1"/>
</dbReference>
<dbReference type="InterPro" id="IPR004111">
    <property type="entry name" value="Repressor_TetR_C"/>
</dbReference>
<evidence type="ECO:0000256" key="3">
    <source>
        <dbReference type="ARBA" id="ARBA00023163"/>
    </source>
</evidence>
<evidence type="ECO:0000259" key="6">
    <source>
        <dbReference type="PROSITE" id="PS50977"/>
    </source>
</evidence>
<dbReference type="Gene3D" id="1.10.10.10">
    <property type="entry name" value="Winged helix-like DNA-binding domain superfamily/Winged helix DNA-binding domain"/>
    <property type="match status" value="1"/>
</dbReference>
<dbReference type="InterPro" id="IPR036271">
    <property type="entry name" value="Tet_transcr_reg_TetR-rel_C_sf"/>
</dbReference>
<dbReference type="PANTHER" id="PTHR44846">
    <property type="entry name" value="MANNOSYL-D-GLYCERATE TRANSPORT/METABOLISM SYSTEM REPRESSOR MNGR-RELATED"/>
    <property type="match status" value="1"/>
</dbReference>
<dbReference type="Proteomes" id="UP000075502">
    <property type="component" value="Unassembled WGS sequence"/>
</dbReference>
<evidence type="ECO:0000259" key="5">
    <source>
        <dbReference type="PROSITE" id="PS50949"/>
    </source>
</evidence>
<dbReference type="GO" id="GO:0003700">
    <property type="term" value="F:DNA-binding transcription factor activity"/>
    <property type="evidence" value="ECO:0007669"/>
    <property type="project" value="InterPro"/>
</dbReference>
<dbReference type="SUPFAM" id="SSF46689">
    <property type="entry name" value="Homeodomain-like"/>
    <property type="match status" value="1"/>
</dbReference>
<dbReference type="SUPFAM" id="SSF48498">
    <property type="entry name" value="Tetracyclin repressor-like, C-terminal domain"/>
    <property type="match status" value="1"/>
</dbReference>
<dbReference type="Gene3D" id="1.10.10.60">
    <property type="entry name" value="Homeodomain-like"/>
    <property type="match status" value="1"/>
</dbReference>
<keyword evidence="2 4" id="KW-0238">DNA-binding</keyword>
<comment type="caution">
    <text evidence="7">The sequence shown here is derived from an EMBL/GenBank/DDBJ whole genome shotgun (WGS) entry which is preliminary data.</text>
</comment>
<dbReference type="SUPFAM" id="SSF46785">
    <property type="entry name" value="Winged helix' DNA-binding domain"/>
    <property type="match status" value="1"/>
</dbReference>
<feature type="domain" description="HTH tetR-type" evidence="6">
    <location>
        <begin position="84"/>
        <end position="144"/>
    </location>
</feature>
<dbReference type="GO" id="GO:0003677">
    <property type="term" value="F:DNA binding"/>
    <property type="evidence" value="ECO:0007669"/>
    <property type="project" value="UniProtKB-UniRule"/>
</dbReference>
<dbReference type="SMART" id="SM00345">
    <property type="entry name" value="HTH_GNTR"/>
    <property type="match status" value="1"/>
</dbReference>
<dbReference type="PROSITE" id="PS50949">
    <property type="entry name" value="HTH_GNTR"/>
    <property type="match status" value="1"/>
</dbReference>
<proteinExistence type="predicted"/>
<evidence type="ECO:0000256" key="1">
    <source>
        <dbReference type="ARBA" id="ARBA00023015"/>
    </source>
</evidence>
<keyword evidence="1" id="KW-0805">Transcription regulation</keyword>
<evidence type="ECO:0008006" key="9">
    <source>
        <dbReference type="Google" id="ProtNLM"/>
    </source>
</evidence>